<dbReference type="GO" id="GO:0005886">
    <property type="term" value="C:plasma membrane"/>
    <property type="evidence" value="ECO:0007669"/>
    <property type="project" value="UniProtKB-SubCell"/>
</dbReference>
<accession>A0A7M7QSD0</accession>
<dbReference type="PANTHER" id="PTHR11893">
    <property type="entry name" value="INNEXIN"/>
    <property type="match status" value="1"/>
</dbReference>
<keyword evidence="3 12" id="KW-0813">Transport</keyword>
<reference evidence="14" key="1">
    <citation type="submission" date="2021-01" db="UniProtKB">
        <authorList>
            <consortium name="EnsemblMetazoa"/>
        </authorList>
    </citation>
    <scope>IDENTIFICATION</scope>
</reference>
<feature type="chain" id="PRO_5029556939" description="Innexin" evidence="13">
    <location>
        <begin position="23"/>
        <end position="257"/>
    </location>
</feature>
<evidence type="ECO:0000256" key="3">
    <source>
        <dbReference type="ARBA" id="ARBA00022448"/>
    </source>
</evidence>
<dbReference type="InterPro" id="IPR000990">
    <property type="entry name" value="Innexin"/>
</dbReference>
<dbReference type="GO" id="GO:0005921">
    <property type="term" value="C:gap junction"/>
    <property type="evidence" value="ECO:0007669"/>
    <property type="project" value="UniProtKB-SubCell"/>
</dbReference>
<evidence type="ECO:0000256" key="5">
    <source>
        <dbReference type="ARBA" id="ARBA00022692"/>
    </source>
</evidence>
<dbReference type="InParanoid" id="A0A7M7QSD0"/>
<organism evidence="14 15">
    <name type="scientific">Nasonia vitripennis</name>
    <name type="common">Parasitic wasp</name>
    <dbReference type="NCBI Taxonomy" id="7425"/>
    <lineage>
        <taxon>Eukaryota</taxon>
        <taxon>Metazoa</taxon>
        <taxon>Ecdysozoa</taxon>
        <taxon>Arthropoda</taxon>
        <taxon>Hexapoda</taxon>
        <taxon>Insecta</taxon>
        <taxon>Pterygota</taxon>
        <taxon>Neoptera</taxon>
        <taxon>Endopterygota</taxon>
        <taxon>Hymenoptera</taxon>
        <taxon>Apocrita</taxon>
        <taxon>Proctotrupomorpha</taxon>
        <taxon>Chalcidoidea</taxon>
        <taxon>Pteromalidae</taxon>
        <taxon>Pteromalinae</taxon>
        <taxon>Nasonia</taxon>
    </lineage>
</organism>
<dbReference type="GO" id="GO:0034220">
    <property type="term" value="P:monoatomic ion transmembrane transport"/>
    <property type="evidence" value="ECO:0007669"/>
    <property type="project" value="UniProtKB-KW"/>
</dbReference>
<proteinExistence type="inferred from homology"/>
<keyword evidence="7" id="KW-0965">Cell junction</keyword>
<evidence type="ECO:0000256" key="9">
    <source>
        <dbReference type="ARBA" id="ARBA00023065"/>
    </source>
</evidence>
<dbReference type="Pfam" id="PF00876">
    <property type="entry name" value="Innexin"/>
    <property type="match status" value="1"/>
</dbReference>
<dbReference type="GO" id="GO:0005243">
    <property type="term" value="F:gap junction channel activity"/>
    <property type="evidence" value="ECO:0007669"/>
    <property type="project" value="TreeGrafter"/>
</dbReference>
<evidence type="ECO:0000256" key="11">
    <source>
        <dbReference type="ARBA" id="ARBA00023303"/>
    </source>
</evidence>
<evidence type="ECO:0000256" key="1">
    <source>
        <dbReference type="ARBA" id="ARBA00004610"/>
    </source>
</evidence>
<comment type="subcellular location">
    <subcellularLocation>
        <location evidence="1">Cell junction</location>
        <location evidence="1">Gap junction</location>
    </subcellularLocation>
    <subcellularLocation>
        <location evidence="2 12">Cell membrane</location>
        <topology evidence="2 12">Multi-pass membrane protein</topology>
    </subcellularLocation>
</comment>
<keyword evidence="13" id="KW-0732">Signal</keyword>
<evidence type="ECO:0000256" key="6">
    <source>
        <dbReference type="ARBA" id="ARBA00022868"/>
    </source>
</evidence>
<protein>
    <recommendedName>
        <fullName evidence="12">Innexin</fullName>
    </recommendedName>
</protein>
<comment type="similarity">
    <text evidence="12">Belongs to the pannexin family.</text>
</comment>
<keyword evidence="6" id="KW-0303">Gap junction</keyword>
<evidence type="ECO:0000313" key="15">
    <source>
        <dbReference type="Proteomes" id="UP000002358"/>
    </source>
</evidence>
<name>A0A7M7QSD0_NASVI</name>
<keyword evidence="5 12" id="KW-0812">Transmembrane</keyword>
<evidence type="ECO:0000256" key="12">
    <source>
        <dbReference type="RuleBase" id="RU010713"/>
    </source>
</evidence>
<dbReference type="GO" id="GO:0007602">
    <property type="term" value="P:phototransduction"/>
    <property type="evidence" value="ECO:0007669"/>
    <property type="project" value="TreeGrafter"/>
</dbReference>
<keyword evidence="4" id="KW-1003">Cell membrane</keyword>
<feature type="transmembrane region" description="Helical" evidence="12">
    <location>
        <begin position="163"/>
        <end position="186"/>
    </location>
</feature>
<keyword evidence="9 12" id="KW-0406">Ion transport</keyword>
<dbReference type="PRINTS" id="PR01262">
    <property type="entry name" value="INNEXIN"/>
</dbReference>
<evidence type="ECO:0000313" key="14">
    <source>
        <dbReference type="EnsemblMetazoa" id="XP_032452079"/>
    </source>
</evidence>
<dbReference type="OrthoDB" id="5867527at2759"/>
<comment type="function">
    <text evidence="12">Structural component of the gap junctions.</text>
</comment>
<gene>
    <name evidence="12" type="primary">inx</name>
</gene>
<keyword evidence="8 12" id="KW-1133">Transmembrane helix</keyword>
<dbReference type="Proteomes" id="UP000002358">
    <property type="component" value="Chromosome 1"/>
</dbReference>
<evidence type="ECO:0000256" key="13">
    <source>
        <dbReference type="SAM" id="SignalP"/>
    </source>
</evidence>
<evidence type="ECO:0000256" key="10">
    <source>
        <dbReference type="ARBA" id="ARBA00023136"/>
    </source>
</evidence>
<comment type="caution">
    <text evidence="12">Lacks conserved residue(s) required for the propagation of feature annotation.</text>
</comment>
<evidence type="ECO:0000256" key="8">
    <source>
        <dbReference type="ARBA" id="ARBA00022989"/>
    </source>
</evidence>
<evidence type="ECO:0000256" key="2">
    <source>
        <dbReference type="ARBA" id="ARBA00004651"/>
    </source>
</evidence>
<sequence>MMQVCLVLVLQALAFYTPRALWRSWEAGLIQELSGIESRDKIIDYFVENRSIRRAQNNLYALKFFCCEILNFLNTLSQMYLLDAFLEGQFRHYGPAVISSALTSTNAPKGGFTNPLLQQQVNPMARLFPKLAKCTLHTFGPGGSSQTHDALCVLPLNVVNEKIFVFLWFWLVFLAIAGALALFYRVTVLSQPWARRILLRASARGLSNATITSLQLNHFLGFGDWFVLRRLAADPLILRALADALAKAKTGDLDTAA</sequence>
<keyword evidence="11 12" id="KW-0407">Ion channel</keyword>
<dbReference type="PROSITE" id="PS51013">
    <property type="entry name" value="PANNEXIN"/>
    <property type="match status" value="1"/>
</dbReference>
<feature type="signal peptide" evidence="13">
    <location>
        <begin position="1"/>
        <end position="22"/>
    </location>
</feature>
<evidence type="ECO:0000256" key="7">
    <source>
        <dbReference type="ARBA" id="ARBA00022949"/>
    </source>
</evidence>
<evidence type="ECO:0000256" key="4">
    <source>
        <dbReference type="ARBA" id="ARBA00022475"/>
    </source>
</evidence>
<dbReference type="AlphaFoldDB" id="A0A7M7QSD0"/>
<keyword evidence="15" id="KW-1185">Reference proteome</keyword>
<dbReference type="PANTHER" id="PTHR11893:SF43">
    <property type="entry name" value="INNEXIN INX4-RELATED"/>
    <property type="match status" value="1"/>
</dbReference>
<keyword evidence="10 12" id="KW-0472">Membrane</keyword>
<dbReference type="EnsemblMetazoa" id="XM_032596188">
    <property type="protein sequence ID" value="XP_032452079"/>
    <property type="gene ID" value="LOC100115619"/>
</dbReference>